<evidence type="ECO:0000313" key="4">
    <source>
        <dbReference type="Proteomes" id="UP000571017"/>
    </source>
</evidence>
<gene>
    <name evidence="3" type="ORF">H0266_12795</name>
</gene>
<evidence type="ECO:0000259" key="2">
    <source>
        <dbReference type="PROSITE" id="PS51832"/>
    </source>
</evidence>
<dbReference type="RefSeq" id="WP_181472759.1">
    <property type="nucleotide sequence ID" value="NZ_JACEFG010000002.1"/>
</dbReference>
<comment type="caution">
    <text evidence="3">The sequence shown here is derived from an EMBL/GenBank/DDBJ whole genome shotgun (WGS) entry which is preliminary data.</text>
</comment>
<protein>
    <submittedName>
        <fullName evidence="3">HD domain-containing protein</fullName>
    </submittedName>
</protein>
<feature type="domain" description="HD-GYP" evidence="2">
    <location>
        <begin position="67"/>
        <end position="288"/>
    </location>
</feature>
<dbReference type="AlphaFoldDB" id="A0A838CUF1"/>
<reference evidence="3 4" key="1">
    <citation type="journal article" date="2004" name="Extremophiles">
        <title>Halobacillus locisalis sp. nov., a halophilic bacterium isolated from a marine solar saltern of the Yellow Sea in Korea.</title>
        <authorList>
            <person name="Yoon J.H."/>
            <person name="Kang K.H."/>
            <person name="Oh T.K."/>
            <person name="Park Y.H."/>
        </authorList>
    </citation>
    <scope>NUCLEOTIDE SEQUENCE [LARGE SCALE GENOMIC DNA]</scope>
    <source>
        <strain evidence="3 4">KCTC 3788</strain>
    </source>
</reference>
<dbReference type="SUPFAM" id="SSF109604">
    <property type="entry name" value="HD-domain/PDEase-like"/>
    <property type="match status" value="1"/>
</dbReference>
<evidence type="ECO:0000259" key="1">
    <source>
        <dbReference type="PROSITE" id="PS51831"/>
    </source>
</evidence>
<keyword evidence="4" id="KW-1185">Reference proteome</keyword>
<organism evidence="3 4">
    <name type="scientific">Halobacillus locisalis</name>
    <dbReference type="NCBI Taxonomy" id="220753"/>
    <lineage>
        <taxon>Bacteria</taxon>
        <taxon>Bacillati</taxon>
        <taxon>Bacillota</taxon>
        <taxon>Bacilli</taxon>
        <taxon>Bacillales</taxon>
        <taxon>Bacillaceae</taxon>
        <taxon>Halobacillus</taxon>
    </lineage>
</organism>
<dbReference type="EMBL" id="JACEFG010000002">
    <property type="protein sequence ID" value="MBA2175772.1"/>
    <property type="molecule type" value="Genomic_DNA"/>
</dbReference>
<dbReference type="CDD" id="cd00077">
    <property type="entry name" value="HDc"/>
    <property type="match status" value="1"/>
</dbReference>
<feature type="domain" description="HD" evidence="1">
    <location>
        <begin position="127"/>
        <end position="237"/>
    </location>
</feature>
<dbReference type="InterPro" id="IPR006674">
    <property type="entry name" value="HD_domain"/>
</dbReference>
<dbReference type="InterPro" id="IPR006675">
    <property type="entry name" value="HDIG_dom"/>
</dbReference>
<dbReference type="Proteomes" id="UP000571017">
    <property type="component" value="Unassembled WGS sequence"/>
</dbReference>
<name>A0A838CUF1_9BACI</name>
<evidence type="ECO:0000313" key="3">
    <source>
        <dbReference type="EMBL" id="MBA2175772.1"/>
    </source>
</evidence>
<dbReference type="Pfam" id="PF01966">
    <property type="entry name" value="HD"/>
    <property type="match status" value="1"/>
</dbReference>
<dbReference type="PANTHER" id="PTHR43155">
    <property type="entry name" value="CYCLIC DI-GMP PHOSPHODIESTERASE PA4108-RELATED"/>
    <property type="match status" value="1"/>
</dbReference>
<dbReference type="InterPro" id="IPR037522">
    <property type="entry name" value="HD_GYP_dom"/>
</dbReference>
<dbReference type="PROSITE" id="PS51832">
    <property type="entry name" value="HD_GYP"/>
    <property type="match status" value="1"/>
</dbReference>
<proteinExistence type="predicted"/>
<sequence>MRYASIENIKQNDQLGKNIYANDGRVLLSKGVTFTVGLISRLKNMGVEAVYLMDGEGIVEQEEDSFDEQTKREVMANLSSSFDYIQSGKDFNPQRIGKSAQKIMEELMSSKDVLLHLSDIRTKGNQLFVHSTHVAIMSVLIGMKLGYPPRDLQELGTGALLHDVGKSLPRQPGKEQHHTWRGFNVLRQSRELSTLVAHVAFQHHERLDGSGEPRGITKEKLHPYAKIVSIANDFDNLVAPVDGSEALMPYEACEKILSLTGTWYEHDMVWQFLRSIAIYPNGSNVRLSNGKYGTITAQNKGLPQRPVVRAFANNELMNDYDVEIIDLSKHTTVFITKMMND</sequence>
<accession>A0A838CUF1</accession>
<dbReference type="Gene3D" id="1.10.3210.10">
    <property type="entry name" value="Hypothetical protein af1432"/>
    <property type="match status" value="1"/>
</dbReference>
<dbReference type="SMART" id="SM00471">
    <property type="entry name" value="HDc"/>
    <property type="match status" value="1"/>
</dbReference>
<dbReference type="PROSITE" id="PS51831">
    <property type="entry name" value="HD"/>
    <property type="match status" value="1"/>
</dbReference>
<dbReference type="InterPro" id="IPR003607">
    <property type="entry name" value="HD/PDEase_dom"/>
</dbReference>
<dbReference type="PANTHER" id="PTHR43155:SF2">
    <property type="entry name" value="CYCLIC DI-GMP PHOSPHODIESTERASE PA4108"/>
    <property type="match status" value="1"/>
</dbReference>
<dbReference type="NCBIfam" id="TIGR00277">
    <property type="entry name" value="HDIG"/>
    <property type="match status" value="1"/>
</dbReference>